<accession>A0A7Y7XC85</accession>
<dbReference type="Gene3D" id="1.10.3720.10">
    <property type="entry name" value="MetI-like"/>
    <property type="match status" value="1"/>
</dbReference>
<dbReference type="AlphaFoldDB" id="A0A7Y7XC85"/>
<proteinExistence type="inferred from homology"/>
<gene>
    <name evidence="13" type="ORF">HX882_14110</name>
</gene>
<keyword evidence="5" id="KW-1003">Cell membrane</keyword>
<sequence>MKSSAVFAQRYLSLLFALPQLLALATFFYWPALQAFWWSLHRTQPFAGHGAFVGLDNYWRVLNDPSVVDSFCSTLVFSLSSVLFSMIIALLLAACLELKLRGKALWRNLLIWPYAVSSAVIGVVFNVLANPVIGLLSWLNSISPGLWAPYAHPIQGMALLIVAYTWCLVPFNFVMLTASLQSVPTDYLNAAALDGAGAWQRLRDIQLPLIKPYLLFIFVIDLLDSLSNSFGLVDTLTHGGPGDATNVLSYKIYSDGFVGLDLAGSSTLSVLMLMGVVLLSVLQFRFLAQRKRLEAHND</sequence>
<dbReference type="GO" id="GO:0055085">
    <property type="term" value="P:transmembrane transport"/>
    <property type="evidence" value="ECO:0007669"/>
    <property type="project" value="InterPro"/>
</dbReference>
<keyword evidence="4 11" id="KW-0813">Transport</keyword>
<evidence type="ECO:0000259" key="12">
    <source>
        <dbReference type="PROSITE" id="PS50928"/>
    </source>
</evidence>
<reference evidence="13 14" key="1">
    <citation type="submission" date="2020-04" db="EMBL/GenBank/DDBJ databases">
        <title>Molecular characterization of pseudomonads from Agaricus bisporus reveal novel blotch 2 pathogens in Western Europe.</title>
        <authorList>
            <person name="Taparia T."/>
            <person name="Krijger M."/>
            <person name="Haynes E."/>
            <person name="Elpinstone J.G."/>
            <person name="Noble R."/>
            <person name="Van Der Wolf J."/>
        </authorList>
    </citation>
    <scope>NUCLEOTIDE SEQUENCE [LARGE SCALE GENOMIC DNA]</scope>
    <source>
        <strain evidence="13 14">H7001</strain>
    </source>
</reference>
<organism evidence="13 14">
    <name type="scientific">Pseudomonas gingeri</name>
    <dbReference type="NCBI Taxonomy" id="117681"/>
    <lineage>
        <taxon>Bacteria</taxon>
        <taxon>Pseudomonadati</taxon>
        <taxon>Pseudomonadota</taxon>
        <taxon>Gammaproteobacteria</taxon>
        <taxon>Pseudomonadales</taxon>
        <taxon>Pseudomonadaceae</taxon>
        <taxon>Pseudomonas</taxon>
    </lineage>
</organism>
<feature type="transmembrane region" description="Helical" evidence="11">
    <location>
        <begin position="12"/>
        <end position="30"/>
    </location>
</feature>
<evidence type="ECO:0000256" key="7">
    <source>
        <dbReference type="ARBA" id="ARBA00022692"/>
    </source>
</evidence>
<dbReference type="CDD" id="cd06261">
    <property type="entry name" value="TM_PBP2"/>
    <property type="match status" value="1"/>
</dbReference>
<dbReference type="RefSeq" id="WP_177102511.1">
    <property type="nucleotide sequence ID" value="NZ_JACAQB010000006.1"/>
</dbReference>
<dbReference type="PROSITE" id="PS50928">
    <property type="entry name" value="ABC_TM1"/>
    <property type="match status" value="1"/>
</dbReference>
<keyword evidence="6" id="KW-0997">Cell inner membrane</keyword>
<feature type="transmembrane region" description="Helical" evidence="11">
    <location>
        <begin position="75"/>
        <end position="98"/>
    </location>
</feature>
<feature type="transmembrane region" description="Helical" evidence="11">
    <location>
        <begin position="110"/>
        <end position="133"/>
    </location>
</feature>
<feature type="transmembrane region" description="Helical" evidence="11">
    <location>
        <begin position="262"/>
        <end position="282"/>
    </location>
</feature>
<evidence type="ECO:0000256" key="9">
    <source>
        <dbReference type="ARBA" id="ARBA00023136"/>
    </source>
</evidence>
<dbReference type="GO" id="GO:0005886">
    <property type="term" value="C:plasma membrane"/>
    <property type="evidence" value="ECO:0007669"/>
    <property type="project" value="UniProtKB-SubCell"/>
</dbReference>
<comment type="similarity">
    <text evidence="2">Belongs to the binding-protein-dependent transport system permease family. UgpAE subfamily.</text>
</comment>
<keyword evidence="7 11" id="KW-0812">Transmembrane</keyword>
<comment type="caution">
    <text evidence="13">The sequence shown here is derived from an EMBL/GenBank/DDBJ whole genome shotgun (WGS) entry which is preliminary data.</text>
</comment>
<evidence type="ECO:0000256" key="2">
    <source>
        <dbReference type="ARBA" id="ARBA00008852"/>
    </source>
</evidence>
<keyword evidence="9 11" id="KW-0472">Membrane</keyword>
<comment type="subcellular location">
    <subcellularLocation>
        <location evidence="1">Cell inner membrane</location>
        <topology evidence="1">Multi-pass membrane protein</topology>
    </subcellularLocation>
    <subcellularLocation>
        <location evidence="11">Cell membrane</location>
        <topology evidence="11">Multi-pass membrane protein</topology>
    </subcellularLocation>
</comment>
<dbReference type="EMBL" id="JACAQB010000006">
    <property type="protein sequence ID" value="NWB97029.1"/>
    <property type="molecule type" value="Genomic_DNA"/>
</dbReference>
<feature type="transmembrane region" description="Helical" evidence="11">
    <location>
        <begin position="213"/>
        <end position="233"/>
    </location>
</feature>
<keyword evidence="8 11" id="KW-1133">Transmembrane helix</keyword>
<evidence type="ECO:0000256" key="4">
    <source>
        <dbReference type="ARBA" id="ARBA00022448"/>
    </source>
</evidence>
<evidence type="ECO:0000256" key="8">
    <source>
        <dbReference type="ARBA" id="ARBA00022989"/>
    </source>
</evidence>
<dbReference type="PANTHER" id="PTHR43227">
    <property type="entry name" value="BLL4140 PROTEIN"/>
    <property type="match status" value="1"/>
</dbReference>
<evidence type="ECO:0000256" key="6">
    <source>
        <dbReference type="ARBA" id="ARBA00022519"/>
    </source>
</evidence>
<dbReference type="PANTHER" id="PTHR43227:SF9">
    <property type="entry name" value="SN-GLYCEROL-3-PHOSPHATE TRANSPORT SYSTEM PERMEASE PROTEIN UGPA"/>
    <property type="match status" value="1"/>
</dbReference>
<evidence type="ECO:0000256" key="1">
    <source>
        <dbReference type="ARBA" id="ARBA00004429"/>
    </source>
</evidence>
<protein>
    <recommendedName>
        <fullName evidence="10">sn-glycerol-3-phosphate transport system permease protein UgpA</fullName>
    </recommendedName>
</protein>
<dbReference type="Proteomes" id="UP000539985">
    <property type="component" value="Unassembled WGS sequence"/>
</dbReference>
<evidence type="ECO:0000256" key="11">
    <source>
        <dbReference type="RuleBase" id="RU363032"/>
    </source>
</evidence>
<feature type="transmembrane region" description="Helical" evidence="11">
    <location>
        <begin position="153"/>
        <end position="174"/>
    </location>
</feature>
<dbReference type="InterPro" id="IPR050809">
    <property type="entry name" value="UgpAE/MalFG_permease"/>
</dbReference>
<name>A0A7Y7XC85_9PSED</name>
<evidence type="ECO:0000256" key="10">
    <source>
        <dbReference type="ARBA" id="ARBA00040780"/>
    </source>
</evidence>
<evidence type="ECO:0000256" key="5">
    <source>
        <dbReference type="ARBA" id="ARBA00022475"/>
    </source>
</evidence>
<evidence type="ECO:0000313" key="14">
    <source>
        <dbReference type="Proteomes" id="UP000539985"/>
    </source>
</evidence>
<dbReference type="InterPro" id="IPR035906">
    <property type="entry name" value="MetI-like_sf"/>
</dbReference>
<dbReference type="Pfam" id="PF00528">
    <property type="entry name" value="BPD_transp_1"/>
    <property type="match status" value="1"/>
</dbReference>
<dbReference type="InterPro" id="IPR000515">
    <property type="entry name" value="MetI-like"/>
</dbReference>
<comment type="subunit">
    <text evidence="3">The complex is composed of two ATP-binding proteins (UgpC), two transmembrane proteins (UgpA and UgpE) and a solute-binding protein (UgpB).</text>
</comment>
<evidence type="ECO:0000313" key="13">
    <source>
        <dbReference type="EMBL" id="NWB97029.1"/>
    </source>
</evidence>
<evidence type="ECO:0000256" key="3">
    <source>
        <dbReference type="ARBA" id="ARBA00011557"/>
    </source>
</evidence>
<dbReference type="SUPFAM" id="SSF161098">
    <property type="entry name" value="MetI-like"/>
    <property type="match status" value="1"/>
</dbReference>
<feature type="domain" description="ABC transmembrane type-1" evidence="12">
    <location>
        <begin position="71"/>
        <end position="283"/>
    </location>
</feature>